<feature type="domain" description="Beta-xylosidase C-terminal Concanavalin A-like" evidence="5">
    <location>
        <begin position="313"/>
        <end position="510"/>
    </location>
</feature>
<organism evidence="6 7">
    <name type="scientific">Amphibacillus indicireducens</name>
    <dbReference type="NCBI Taxonomy" id="1076330"/>
    <lineage>
        <taxon>Bacteria</taxon>
        <taxon>Bacillati</taxon>
        <taxon>Bacillota</taxon>
        <taxon>Bacilli</taxon>
        <taxon>Bacillales</taxon>
        <taxon>Bacillaceae</taxon>
        <taxon>Amphibacillus</taxon>
    </lineage>
</organism>
<comment type="similarity">
    <text evidence="1 4">Belongs to the glycosyl hydrolase 43 family.</text>
</comment>
<proteinExistence type="inferred from homology"/>
<dbReference type="PANTHER" id="PTHR42812">
    <property type="entry name" value="BETA-XYLOSIDASE"/>
    <property type="match status" value="1"/>
</dbReference>
<evidence type="ECO:0000313" key="6">
    <source>
        <dbReference type="EMBL" id="GAA4074661.1"/>
    </source>
</evidence>
<dbReference type="GO" id="GO:0016787">
    <property type="term" value="F:hydrolase activity"/>
    <property type="evidence" value="ECO:0007669"/>
    <property type="project" value="UniProtKB-KW"/>
</dbReference>
<dbReference type="InterPro" id="IPR023296">
    <property type="entry name" value="Glyco_hydro_beta-prop_sf"/>
</dbReference>
<keyword evidence="7" id="KW-1185">Reference proteome</keyword>
<dbReference type="SUPFAM" id="SSF49899">
    <property type="entry name" value="Concanavalin A-like lectins/glucanases"/>
    <property type="match status" value="1"/>
</dbReference>
<dbReference type="CDD" id="cd18617">
    <property type="entry name" value="GH43_XynB-like"/>
    <property type="match status" value="1"/>
</dbReference>
<comment type="caution">
    <text evidence="6">The sequence shown here is derived from an EMBL/GenBank/DDBJ whole genome shotgun (WGS) entry which is preliminary data.</text>
</comment>
<evidence type="ECO:0000256" key="4">
    <source>
        <dbReference type="RuleBase" id="RU361187"/>
    </source>
</evidence>
<dbReference type="InterPro" id="IPR013320">
    <property type="entry name" value="ConA-like_dom_sf"/>
</dbReference>
<dbReference type="Gene3D" id="2.60.120.200">
    <property type="match status" value="1"/>
</dbReference>
<keyword evidence="2 4" id="KW-0378">Hydrolase</keyword>
<dbReference type="Gene3D" id="2.115.10.20">
    <property type="entry name" value="Glycosyl hydrolase domain, family 43"/>
    <property type="match status" value="1"/>
</dbReference>
<dbReference type="InterPro" id="IPR041542">
    <property type="entry name" value="GH43_C2"/>
</dbReference>
<evidence type="ECO:0000313" key="7">
    <source>
        <dbReference type="Proteomes" id="UP001501734"/>
    </source>
</evidence>
<name>A0ABP7VUY8_9BACI</name>
<evidence type="ECO:0000256" key="2">
    <source>
        <dbReference type="ARBA" id="ARBA00022801"/>
    </source>
</evidence>
<evidence type="ECO:0000256" key="3">
    <source>
        <dbReference type="ARBA" id="ARBA00023295"/>
    </source>
</evidence>
<dbReference type="Pfam" id="PF04616">
    <property type="entry name" value="Glyco_hydro_43"/>
    <property type="match status" value="1"/>
</dbReference>
<accession>A0ABP7VUY8</accession>
<gene>
    <name evidence="6" type="ORF">GCM10022410_19610</name>
</gene>
<dbReference type="PANTHER" id="PTHR42812:SF12">
    <property type="entry name" value="BETA-XYLOSIDASE-RELATED"/>
    <property type="match status" value="1"/>
</dbReference>
<dbReference type="Proteomes" id="UP001501734">
    <property type="component" value="Unassembled WGS sequence"/>
</dbReference>
<dbReference type="RefSeq" id="WP_344912697.1">
    <property type="nucleotide sequence ID" value="NZ_BAABDL010000110.1"/>
</dbReference>
<dbReference type="Pfam" id="PF17851">
    <property type="entry name" value="GH43_C2"/>
    <property type="match status" value="1"/>
</dbReference>
<reference evidence="7" key="1">
    <citation type="journal article" date="2019" name="Int. J. Syst. Evol. Microbiol.">
        <title>The Global Catalogue of Microorganisms (GCM) 10K type strain sequencing project: providing services to taxonomists for standard genome sequencing and annotation.</title>
        <authorList>
            <consortium name="The Broad Institute Genomics Platform"/>
            <consortium name="The Broad Institute Genome Sequencing Center for Infectious Disease"/>
            <person name="Wu L."/>
            <person name="Ma J."/>
        </authorList>
    </citation>
    <scope>NUCLEOTIDE SEQUENCE [LARGE SCALE GENOMIC DNA]</scope>
    <source>
        <strain evidence="7">JCM 17250</strain>
    </source>
</reference>
<protein>
    <submittedName>
        <fullName evidence="6">Glycoside hydrolase family 43 protein</fullName>
    </submittedName>
</protein>
<keyword evidence="3 4" id="KW-0326">Glycosidase</keyword>
<dbReference type="SUPFAM" id="SSF75005">
    <property type="entry name" value="Arabinanase/levansucrase/invertase"/>
    <property type="match status" value="1"/>
</dbReference>
<dbReference type="InterPro" id="IPR051795">
    <property type="entry name" value="Glycosyl_Hydrlase_43"/>
</dbReference>
<evidence type="ECO:0000256" key="1">
    <source>
        <dbReference type="ARBA" id="ARBA00009865"/>
    </source>
</evidence>
<sequence length="519" mass="58595">MQYENPVIKGFYPDPSIVRVDETNYYMATSSFEYFPGVPIFHSVDLVNWNQIGHALTRKKQLDLSNSPSSSGIYAPTLRYHDGTFYLITTDVRGIGNFYVTAQDPRGPWSDPIKITHGNIDPSLLFDEDGKVYVTVQNGAGLDSHVIQYEIDPQTGETLTEPVKIFDGDGGEWTEAPHLYNIHDLYYLLCASGGTGSNHRAIIARSDQPYGPFELCDEPILTHNQLPDHPIQALGHADIVEDSVGNWWAVFLATRPVQGKYTIFGRETFLAPITWSEDGWPMIDSNVGTVNQLMESPNLTATNIGKASGFFTDFTERKILSKWSYLRYRKEDAYLLLCSRNGWLRLDGNKDTLDDPLGIPAFLVVPQTDIDIDVSTEILFLPEQDQEEAGLVARLNERAHYDLVIKRIKGERYLIARQTIGGDSVVLESVPINAENIKLKFSIDQDDYYFWYQEKDQQWIQLAKSPLKYLSVELNGGTGGVFTGVMLGLYATGNGQDSTTPAYFDWFKIEPQQKMNHKR</sequence>
<dbReference type="InterPro" id="IPR006710">
    <property type="entry name" value="Glyco_hydro_43"/>
</dbReference>
<dbReference type="EMBL" id="BAABDL010000110">
    <property type="protein sequence ID" value="GAA4074661.1"/>
    <property type="molecule type" value="Genomic_DNA"/>
</dbReference>
<evidence type="ECO:0000259" key="5">
    <source>
        <dbReference type="Pfam" id="PF17851"/>
    </source>
</evidence>